<evidence type="ECO:0000313" key="2">
    <source>
        <dbReference type="Proteomes" id="UP000031535"/>
    </source>
</evidence>
<dbReference type="AlphaFoldDB" id="A0A0C2I6B4"/>
<comment type="caution">
    <text evidence="1">The sequence shown here is derived from an EMBL/GenBank/DDBJ whole genome shotgun (WGS) entry which is preliminary data.</text>
</comment>
<dbReference type="EMBL" id="JXDG01000081">
    <property type="protein sequence ID" value="KIH80637.1"/>
    <property type="molecule type" value="Genomic_DNA"/>
</dbReference>
<keyword evidence="2" id="KW-1185">Reference proteome</keyword>
<accession>A0A0C2I6B4</accession>
<reference evidence="1 2" key="1">
    <citation type="submission" date="2015-01" db="EMBL/GenBank/DDBJ databases">
        <title>Complete genome of Pseudomonas batumici UCM B-321 producer of the batumin antibiotic with strong antistaphilococcal and potential anticancer activity.</title>
        <authorList>
            <person name="Klochko V.V."/>
            <person name="Zelena L.B."/>
            <person name="Elena K.A."/>
            <person name="Reva O.N."/>
        </authorList>
    </citation>
    <scope>NUCLEOTIDE SEQUENCE [LARGE SCALE GENOMIC DNA]</scope>
    <source>
        <strain evidence="1 2">UCM B-321</strain>
    </source>
</reference>
<gene>
    <name evidence="1" type="ORF">UCMB321_5611</name>
</gene>
<dbReference type="PATRIC" id="fig|226910.6.peg.5598"/>
<evidence type="ECO:0000313" key="1">
    <source>
        <dbReference type="EMBL" id="KIH80637.1"/>
    </source>
</evidence>
<dbReference type="Proteomes" id="UP000031535">
    <property type="component" value="Unassembled WGS sequence"/>
</dbReference>
<protein>
    <submittedName>
        <fullName evidence="1">Uncharacterized protein</fullName>
    </submittedName>
</protein>
<sequence length="934" mass="103035">MQGRSVTAGWGAISVFNRTRLNRLLQQQFVTGFNELSFLPPVSGHIYLNFERTVWAELDSIVLSKPLLSFEEASLTNSKATLTLFVMSGAYTVFQKAVSEPPVMMSSLTVSEQQGFKVTLEVDLTMTPGVVDHRGLVTLDLARGVKFMCTLADDKYAEEQRFIGQLIQEHFQRLPAHKRVFALGMLDFTGYNPLTPTSFEIRTQAAPGAKIARASNYGDGAVVVFIKLRANEFSGTIPPAETFPFLIPSDQDGSGNDLYSASLVVSSELREHVEEDRLDVLHSLLFPGENVFEETSRHTPHDLLVVGNIAPTLTSIELDSLFQYVKAGGSHTFHVRQSGKTLLNADDVSWSARSINTIGSAGTITAGRYQAVIPQQLGKETVRNVVTASYVDPVSQRVHRASALVMVTLEALAVSPMVSTAWVTDARTPITFKASVNSGAAPIWSQPELGSLVATGTTAIYTPPATFDGSVALEKIKVQDAQTGESIEATVVLLRGRHMLTVEPSYVTGLGRSASVQLSAEGEHDAIYEQWRVVGGDAFGTVDESGHFTAPAQITSPVSVVTCEVVAQGTVFLRGFSVIRLSDFLEEPSWKDIASFTLTADKPRAFANGYQQMAIDIHVETEAVGGKYYPLTEEERSTMTIVYNSSGGDVDMLDDFQEGFDDDVPYKWAVSIVENRFNNFGGARNTPRYDLDGLPRAPRNGASDDILYMQTRARDKVKFHARFISKYWEEKNSTDKSSLPPQTLELFPQEVPVTNVGHYDFRPRRVDGGGNNPPEQEDYDYFLTTTDYWYLNYLGADGQSVLFAKCVFLSNRSTVQWESDQLNEKMFSYTGYVFNETGEDDEAKVVSFDTGLMARYIPDLRPVTTLVPGNSVGKGRLMISLNRVDNVAYRHRTPLEGALELLLLDMNGNKHRLDVGFPGKTVVDSRNKLLITVL</sequence>
<dbReference type="STRING" id="226910.UCMB321_5611"/>
<organism evidence="1 2">
    <name type="scientific">Pseudomonas batumici</name>
    <dbReference type="NCBI Taxonomy" id="226910"/>
    <lineage>
        <taxon>Bacteria</taxon>
        <taxon>Pseudomonadati</taxon>
        <taxon>Pseudomonadota</taxon>
        <taxon>Gammaproteobacteria</taxon>
        <taxon>Pseudomonadales</taxon>
        <taxon>Pseudomonadaceae</taxon>
        <taxon>Pseudomonas</taxon>
    </lineage>
</organism>
<name>A0A0C2I6B4_9PSED</name>
<proteinExistence type="predicted"/>